<accession>A0A1M6KMF2</accession>
<dbReference type="STRING" id="1121322.SAMN02745136_00503"/>
<dbReference type="RefSeq" id="WP_073272578.1">
    <property type="nucleotide sequence ID" value="NZ_FRAC01000006.1"/>
</dbReference>
<organism evidence="1 2">
    <name type="scientific">Anaerocolumna jejuensis DSM 15929</name>
    <dbReference type="NCBI Taxonomy" id="1121322"/>
    <lineage>
        <taxon>Bacteria</taxon>
        <taxon>Bacillati</taxon>
        <taxon>Bacillota</taxon>
        <taxon>Clostridia</taxon>
        <taxon>Lachnospirales</taxon>
        <taxon>Lachnospiraceae</taxon>
        <taxon>Anaerocolumna</taxon>
    </lineage>
</organism>
<evidence type="ECO:0000313" key="2">
    <source>
        <dbReference type="Proteomes" id="UP000184386"/>
    </source>
</evidence>
<protein>
    <submittedName>
        <fullName evidence="1">SIR2-like domain-containing protein</fullName>
    </submittedName>
</protein>
<proteinExistence type="predicted"/>
<gene>
    <name evidence="1" type="ORF">SAMN02745136_00503</name>
</gene>
<evidence type="ECO:0000313" key="1">
    <source>
        <dbReference type="EMBL" id="SHJ60024.1"/>
    </source>
</evidence>
<reference evidence="1 2" key="1">
    <citation type="submission" date="2016-11" db="EMBL/GenBank/DDBJ databases">
        <authorList>
            <person name="Jaros S."/>
            <person name="Januszkiewicz K."/>
            <person name="Wedrychowicz H."/>
        </authorList>
    </citation>
    <scope>NUCLEOTIDE SEQUENCE [LARGE SCALE GENOMIC DNA]</scope>
    <source>
        <strain evidence="1 2">DSM 15929</strain>
    </source>
</reference>
<keyword evidence="2" id="KW-1185">Reference proteome</keyword>
<sequence length="545" mass="62914">MFKKMQEKLRDVGIAPIFFIGSGISRRYIQSPDWIGLLEDIVKERDINFTKLVQKYTDSDGVVNNESLALELEDVYFEQLKDNEIEVGGSKPYYFRKRIAEITEGFLYDNLNSIESNSEVVELRKTRPAAIITTNYDRFLETVYGDDYSVLVGQNSLLENVVDGVGEIYKIHGCVSSPNSIVITKSDYDNFFHKNQYLNAKLLTLFLEYPIVFMGYSISDRNIISILSTIFAMLSPSKIEELKSRMWFIEPGDKDAKGSVRINLNSGHYMDIDSFTLSDYGKLYSAISDISIKRLPMKFLKYLKSNVYELIASQEYNPALLDVNVADLEKIDDFDDVNQFVGLTFSTDRKIGFCNNKNLCKAFLKADDGTKYVENDLLDYRTKNIVPFYKFITHVSKEQALEGIANKNSDFYKQLFDDAYDYKIEIGKKQTVDYKGNVSKDEIESYAEKFVEENGLQPNQKSTVIRYVLLQLMNTNIKLISDNKIIISDYKNEIVKVMTYLSNEYICENQTDIFSLLNNLGIEKIAEHNFRFLLCHIDRALYRKD</sequence>
<dbReference type="EMBL" id="FRAC01000006">
    <property type="protein sequence ID" value="SHJ60024.1"/>
    <property type="molecule type" value="Genomic_DNA"/>
</dbReference>
<dbReference type="Proteomes" id="UP000184386">
    <property type="component" value="Unassembled WGS sequence"/>
</dbReference>
<dbReference type="Pfam" id="PF13289">
    <property type="entry name" value="SIR2_2"/>
    <property type="match status" value="1"/>
</dbReference>
<name>A0A1M6KMF2_9FIRM</name>
<dbReference type="AlphaFoldDB" id="A0A1M6KMF2"/>